<dbReference type="STRING" id="61424.A0A2T9Z5H3"/>
<reference evidence="6 7" key="1">
    <citation type="journal article" date="2018" name="MBio">
        <title>Comparative Genomics Reveals the Core Gene Toolbox for the Fungus-Insect Symbiosis.</title>
        <authorList>
            <person name="Wang Y."/>
            <person name="Stata M."/>
            <person name="Wang W."/>
            <person name="Stajich J.E."/>
            <person name="White M.M."/>
            <person name="Moncalvo J.M."/>
        </authorList>
    </citation>
    <scope>NUCLEOTIDE SEQUENCE [LARGE SCALE GENOMIC DNA]</scope>
    <source>
        <strain evidence="6 7">AUS-77-4</strain>
    </source>
</reference>
<dbReference type="InterPro" id="IPR013144">
    <property type="entry name" value="CRA_dom"/>
</dbReference>
<evidence type="ECO:0000259" key="5">
    <source>
        <dbReference type="PROSITE" id="PS50897"/>
    </source>
</evidence>
<feature type="compositionally biased region" description="Polar residues" evidence="3">
    <location>
        <begin position="210"/>
        <end position="221"/>
    </location>
</feature>
<evidence type="ECO:0000313" key="7">
    <source>
        <dbReference type="Proteomes" id="UP000245699"/>
    </source>
</evidence>
<comment type="caution">
    <text evidence="6">The sequence shown here is derived from an EMBL/GenBank/DDBJ whole genome shotgun (WGS) entry which is preliminary data.</text>
</comment>
<dbReference type="PROSITE" id="PS50002">
    <property type="entry name" value="SH3"/>
    <property type="match status" value="1"/>
</dbReference>
<feature type="compositionally biased region" description="Polar residues" evidence="3">
    <location>
        <begin position="258"/>
        <end position="276"/>
    </location>
</feature>
<dbReference type="OrthoDB" id="2415936at2759"/>
<evidence type="ECO:0000256" key="1">
    <source>
        <dbReference type="ARBA" id="ARBA00022443"/>
    </source>
</evidence>
<evidence type="ECO:0000259" key="4">
    <source>
        <dbReference type="PROSITE" id="PS50002"/>
    </source>
</evidence>
<dbReference type="PROSITE" id="PS50896">
    <property type="entry name" value="LISH"/>
    <property type="match status" value="1"/>
</dbReference>
<feature type="region of interest" description="Disordered" evidence="3">
    <location>
        <begin position="383"/>
        <end position="415"/>
    </location>
</feature>
<feature type="compositionally biased region" description="Basic and acidic residues" evidence="3">
    <location>
        <begin position="384"/>
        <end position="396"/>
    </location>
</feature>
<keyword evidence="7" id="KW-1185">Reference proteome</keyword>
<dbReference type="PROSITE" id="PS50897">
    <property type="entry name" value="CTLH"/>
    <property type="match status" value="1"/>
</dbReference>
<protein>
    <recommendedName>
        <fullName evidence="8">SH3 domain-containing protein</fullName>
    </recommendedName>
</protein>
<feature type="region of interest" description="Disordered" evidence="3">
    <location>
        <begin position="353"/>
        <end position="372"/>
    </location>
</feature>
<dbReference type="SMART" id="SM00667">
    <property type="entry name" value="LisH"/>
    <property type="match status" value="1"/>
</dbReference>
<dbReference type="Pfam" id="PF10607">
    <property type="entry name" value="CTLH"/>
    <property type="match status" value="1"/>
</dbReference>
<feature type="compositionally biased region" description="Low complexity" evidence="3">
    <location>
        <begin position="467"/>
        <end position="478"/>
    </location>
</feature>
<dbReference type="Pfam" id="PF08513">
    <property type="entry name" value="LisH"/>
    <property type="match status" value="1"/>
</dbReference>
<feature type="region of interest" description="Disordered" evidence="3">
    <location>
        <begin position="435"/>
        <end position="478"/>
    </location>
</feature>
<evidence type="ECO:0000256" key="3">
    <source>
        <dbReference type="SAM" id="MobiDB-lite"/>
    </source>
</evidence>
<dbReference type="InterPro" id="IPR050618">
    <property type="entry name" value="Ubq-SigPath_Reg"/>
</dbReference>
<proteinExistence type="predicted"/>
<gene>
    <name evidence="6" type="ORF">BB559_000351</name>
</gene>
<dbReference type="SUPFAM" id="SSF50044">
    <property type="entry name" value="SH3-domain"/>
    <property type="match status" value="1"/>
</dbReference>
<accession>A0A2T9Z5H3</accession>
<evidence type="ECO:0000256" key="2">
    <source>
        <dbReference type="PROSITE-ProRule" id="PRU00192"/>
    </source>
</evidence>
<feature type="domain" description="SH3" evidence="4">
    <location>
        <begin position="1"/>
        <end position="60"/>
    </location>
</feature>
<evidence type="ECO:0008006" key="8">
    <source>
        <dbReference type="Google" id="ProtNLM"/>
    </source>
</evidence>
<feature type="compositionally biased region" description="Low complexity" evidence="3">
    <location>
        <begin position="435"/>
        <end position="447"/>
    </location>
</feature>
<feature type="compositionally biased region" description="Polar residues" evidence="3">
    <location>
        <begin position="402"/>
        <end position="415"/>
    </location>
</feature>
<dbReference type="InterPro" id="IPR024964">
    <property type="entry name" value="CTLH/CRA"/>
</dbReference>
<feature type="compositionally biased region" description="Basic and acidic residues" evidence="3">
    <location>
        <begin position="291"/>
        <end position="312"/>
    </location>
</feature>
<organism evidence="6 7">
    <name type="scientific">Furculomyces boomerangus</name>
    <dbReference type="NCBI Taxonomy" id="61424"/>
    <lineage>
        <taxon>Eukaryota</taxon>
        <taxon>Fungi</taxon>
        <taxon>Fungi incertae sedis</taxon>
        <taxon>Zoopagomycota</taxon>
        <taxon>Kickxellomycotina</taxon>
        <taxon>Harpellomycetes</taxon>
        <taxon>Harpellales</taxon>
        <taxon>Harpellaceae</taxon>
        <taxon>Furculomyces</taxon>
    </lineage>
</organism>
<dbReference type="PANTHER" id="PTHR12864">
    <property type="entry name" value="RAN BINDING PROTEIN 9-RELATED"/>
    <property type="match status" value="1"/>
</dbReference>
<dbReference type="AlphaFoldDB" id="A0A2T9Z5H3"/>
<feature type="region of interest" description="Disordered" evidence="3">
    <location>
        <begin position="258"/>
        <end position="342"/>
    </location>
</feature>
<dbReference type="Pfam" id="PF14604">
    <property type="entry name" value="SH3_9"/>
    <property type="match status" value="1"/>
</dbReference>
<dbReference type="InterPro" id="IPR036028">
    <property type="entry name" value="SH3-like_dom_sf"/>
</dbReference>
<feature type="region of interest" description="Disordered" evidence="3">
    <location>
        <begin position="199"/>
        <end position="236"/>
    </location>
</feature>
<dbReference type="SMART" id="SM00757">
    <property type="entry name" value="CRA"/>
    <property type="match status" value="1"/>
</dbReference>
<dbReference type="Proteomes" id="UP000245699">
    <property type="component" value="Unassembled WGS sequence"/>
</dbReference>
<dbReference type="SMART" id="SM00326">
    <property type="entry name" value="SH3"/>
    <property type="match status" value="1"/>
</dbReference>
<feature type="compositionally biased region" description="Low complexity" evidence="3">
    <location>
        <begin position="277"/>
        <end position="286"/>
    </location>
</feature>
<dbReference type="Gene3D" id="2.30.30.40">
    <property type="entry name" value="SH3 Domains"/>
    <property type="match status" value="1"/>
</dbReference>
<dbReference type="EMBL" id="MBFT01000016">
    <property type="protein sequence ID" value="PVU99840.1"/>
    <property type="molecule type" value="Genomic_DNA"/>
</dbReference>
<dbReference type="InterPro" id="IPR006595">
    <property type="entry name" value="CTLH_C"/>
</dbReference>
<feature type="compositionally biased region" description="Pro residues" evidence="3">
    <location>
        <begin position="329"/>
        <end position="338"/>
    </location>
</feature>
<dbReference type="InterPro" id="IPR006594">
    <property type="entry name" value="LisH"/>
</dbReference>
<sequence>MRAKAILACKGDDDEELSFANGEILLNVVKSDEPGWLYGTIESTKKRGLFPQNYVEFMEDEDLLKEETKLEMPVKSILKQYSGTNPNLLTKTEDNSYKLLSKLKSELILEESKSKPGNSVNEFEKVKLKPVGVSTKTISSKKLDTSTNLSDAWILRAESNTIPVDTEISNLVTDKTAKKSTQATKPLFEKKIKNKSVVENDEIPQKPMVSKTSPTFEYNENTKPKPVPNPATKPTVAKPVVGSKYISKGSVNEVSKAFTSRGSMDNKTNNEYLNQTSPSQPLKKSAPPAPPKEKKPSIVKKEIDFVSADDKNGSPTANRLLNQKTPAAKPVPPQPSSKPVPINVKPQKISALSNNETTNGNKGGYIPLEKPKPLIPTTVSLEHTPQKETSKTRDFVPRPSHTKSLQESGDNTMITPFSEKDLDIFTKQYLDKQNSRNNKISDSNNIIKKGDNATPPKLPSRNGTDKSIGSVTSSNMSTSGSSIAEIRTVPRLLKLTQERCVRYSHLFNRLDKGKSRNSTMANTENTKRKYTAQEWEKKLNDNNISKKDMNRLIMEYLIIEGYKDAAENFSAEADIQSSVDLSTIEDRMIIRSNIQNGLIKDAIEQVNEVNPELLETDPHLYFKLKQQELIELIRCGKITEALEFAQEELAAKGEEFPELLPELENTMALFACDLDEEIPSEISSLLDYKHRQAVASELNSAILSSQSQPNESRLLSLLYLLCWVQDKLSKEAEFPRITNVFNAEMSGPEMEEN</sequence>
<dbReference type="SMART" id="SM00668">
    <property type="entry name" value="CTLH"/>
    <property type="match status" value="1"/>
</dbReference>
<evidence type="ECO:0000313" key="6">
    <source>
        <dbReference type="EMBL" id="PVU99840.1"/>
    </source>
</evidence>
<keyword evidence="1 2" id="KW-0728">SH3 domain</keyword>
<feature type="compositionally biased region" description="Polar residues" evidence="3">
    <location>
        <begin position="313"/>
        <end position="325"/>
    </location>
</feature>
<feature type="domain" description="CTLH" evidence="5">
    <location>
        <begin position="583"/>
        <end position="640"/>
    </location>
</feature>
<name>A0A2T9Z5H3_9FUNG</name>
<dbReference type="InterPro" id="IPR001452">
    <property type="entry name" value="SH3_domain"/>
</dbReference>